<dbReference type="InterPro" id="IPR006140">
    <property type="entry name" value="D-isomer_DH_NAD-bd"/>
</dbReference>
<dbReference type="SUPFAM" id="SSF51735">
    <property type="entry name" value="NAD(P)-binding Rossmann-fold domains"/>
    <property type="match status" value="1"/>
</dbReference>
<accession>A0A2S2DW98</accession>
<comment type="similarity">
    <text evidence="1 4">Belongs to the D-isomer specific 2-hydroxyacid dehydrogenase family.</text>
</comment>
<dbReference type="EMBL" id="CP029346">
    <property type="protein sequence ID" value="AWL09636.1"/>
    <property type="molecule type" value="Genomic_DNA"/>
</dbReference>
<dbReference type="OrthoDB" id="1522997at2"/>
<dbReference type="PANTHER" id="PTHR43761">
    <property type="entry name" value="D-ISOMER SPECIFIC 2-HYDROXYACID DEHYDROGENASE FAMILY PROTEIN (AFU_ORTHOLOGUE AFUA_1G13630)"/>
    <property type="match status" value="1"/>
</dbReference>
<protein>
    <submittedName>
        <fullName evidence="7">Glycerate dehydrogenase</fullName>
        <ecNumber evidence="7">1.1.1.29</ecNumber>
    </submittedName>
</protein>
<keyword evidence="3" id="KW-0520">NAD</keyword>
<dbReference type="Pfam" id="PF00389">
    <property type="entry name" value="2-Hacid_dh"/>
    <property type="match status" value="1"/>
</dbReference>
<dbReference type="PANTHER" id="PTHR43761:SF1">
    <property type="entry name" value="D-ISOMER SPECIFIC 2-HYDROXYACID DEHYDROGENASE CATALYTIC DOMAIN-CONTAINING PROTEIN-RELATED"/>
    <property type="match status" value="1"/>
</dbReference>
<evidence type="ECO:0000256" key="4">
    <source>
        <dbReference type="RuleBase" id="RU003719"/>
    </source>
</evidence>
<evidence type="ECO:0000256" key="1">
    <source>
        <dbReference type="ARBA" id="ARBA00005854"/>
    </source>
</evidence>
<dbReference type="InterPro" id="IPR036291">
    <property type="entry name" value="NAD(P)-bd_dom_sf"/>
</dbReference>
<dbReference type="EC" id="1.1.1.29" evidence="7"/>
<dbReference type="Proteomes" id="UP000245468">
    <property type="component" value="Chromosome"/>
</dbReference>
<dbReference type="GO" id="GO:0008465">
    <property type="term" value="F:hydroxypyruvate reductase (NADH) activity"/>
    <property type="evidence" value="ECO:0007669"/>
    <property type="project" value="UniProtKB-EC"/>
</dbReference>
<proteinExistence type="inferred from homology"/>
<organism evidence="7 8">
    <name type="scientific">Aquirufa nivalisilvae</name>
    <dbReference type="NCBI Taxonomy" id="2516557"/>
    <lineage>
        <taxon>Bacteria</taxon>
        <taxon>Pseudomonadati</taxon>
        <taxon>Bacteroidota</taxon>
        <taxon>Cytophagia</taxon>
        <taxon>Cytophagales</taxon>
        <taxon>Flectobacillaceae</taxon>
        <taxon>Aquirufa</taxon>
    </lineage>
</organism>
<dbReference type="InterPro" id="IPR006139">
    <property type="entry name" value="D-isomer_2_OHA_DH_cat_dom"/>
</dbReference>
<reference evidence="8" key="1">
    <citation type="submission" date="2018-05" db="EMBL/GenBank/DDBJ databases">
        <title>Pseudarcicella sp. HME7025 Genome sequencing and assembly.</title>
        <authorList>
            <person name="Kim H."/>
            <person name="Kang H."/>
            <person name="Joh K."/>
        </authorList>
    </citation>
    <scope>NUCLEOTIDE SEQUENCE [LARGE SCALE GENOMIC DNA]</scope>
    <source>
        <strain evidence="8">HME7025</strain>
    </source>
</reference>
<name>A0A2S2DW98_9BACT</name>
<evidence type="ECO:0000259" key="5">
    <source>
        <dbReference type="Pfam" id="PF00389"/>
    </source>
</evidence>
<dbReference type="InterPro" id="IPR050418">
    <property type="entry name" value="D-iso_2-hydroxyacid_DH_PdxB"/>
</dbReference>
<evidence type="ECO:0000313" key="8">
    <source>
        <dbReference type="Proteomes" id="UP000245468"/>
    </source>
</evidence>
<dbReference type="GO" id="GO:0051287">
    <property type="term" value="F:NAD binding"/>
    <property type="evidence" value="ECO:0007669"/>
    <property type="project" value="InterPro"/>
</dbReference>
<dbReference type="FunFam" id="3.40.50.720:FF:000203">
    <property type="entry name" value="D-3-phosphoglycerate dehydrogenase (SerA)"/>
    <property type="match status" value="1"/>
</dbReference>
<dbReference type="AlphaFoldDB" id="A0A2S2DW98"/>
<evidence type="ECO:0000259" key="6">
    <source>
        <dbReference type="Pfam" id="PF02826"/>
    </source>
</evidence>
<keyword evidence="8" id="KW-1185">Reference proteome</keyword>
<gene>
    <name evidence="7" type="primary">hprA</name>
    <name evidence="7" type="ORF">HME7025_01784</name>
</gene>
<dbReference type="KEGG" id="psez:HME7025_01784"/>
<dbReference type="SUPFAM" id="SSF52283">
    <property type="entry name" value="Formate/glycerate dehydrogenase catalytic domain-like"/>
    <property type="match status" value="1"/>
</dbReference>
<dbReference type="RefSeq" id="WP_109323308.1">
    <property type="nucleotide sequence ID" value="NZ_CP029346.1"/>
</dbReference>
<evidence type="ECO:0000313" key="7">
    <source>
        <dbReference type="EMBL" id="AWL09636.1"/>
    </source>
</evidence>
<evidence type="ECO:0000256" key="3">
    <source>
        <dbReference type="ARBA" id="ARBA00023027"/>
    </source>
</evidence>
<feature type="domain" description="D-isomer specific 2-hydroxyacid dehydrogenase catalytic" evidence="5">
    <location>
        <begin position="14"/>
        <end position="314"/>
    </location>
</feature>
<feature type="domain" description="D-isomer specific 2-hydroxyacid dehydrogenase NAD-binding" evidence="6">
    <location>
        <begin position="107"/>
        <end position="283"/>
    </location>
</feature>
<sequence length="314" mass="34443">MKIVILDGLALFQQDISRTSFSNLGEVDFYEKTTEAEITSRDPHATILVTNKCLVNEKALAHFTQLKLVLVAATGYNSVDIQACKARGIQVSNVPAYGTYSVAQHTLALLLAWSNRVEQHNQSVQAGEWSKNDWSYSLSPLTELADKKLGIIGMGNIGQCFAGMAESLGMKIYYHHTRDLQLASRTFLSKKELAQTCDVISLHCPLNPQTDQLINAEFLSWMPKHAVLINSSRGGLVDSKALAQALQEKQIAAALLDVLDQEPPASHHPLIGIPNAYITPHNAWLSLEARTRIIQSLTTTLVGFLAGKAINQVN</sequence>
<evidence type="ECO:0000256" key="2">
    <source>
        <dbReference type="ARBA" id="ARBA00023002"/>
    </source>
</evidence>
<dbReference type="Gene3D" id="3.40.50.720">
    <property type="entry name" value="NAD(P)-binding Rossmann-like Domain"/>
    <property type="match status" value="2"/>
</dbReference>
<keyword evidence="2 4" id="KW-0560">Oxidoreductase</keyword>
<dbReference type="Pfam" id="PF02826">
    <property type="entry name" value="2-Hacid_dh_C"/>
    <property type="match status" value="1"/>
</dbReference>